<feature type="compositionally biased region" description="Low complexity" evidence="3">
    <location>
        <begin position="511"/>
        <end position="523"/>
    </location>
</feature>
<feature type="region of interest" description="Disordered" evidence="3">
    <location>
        <begin position="463"/>
        <end position="496"/>
    </location>
</feature>
<evidence type="ECO:0000256" key="1">
    <source>
        <dbReference type="ARBA" id="ARBA00023002"/>
    </source>
</evidence>
<accession>A0A7J6MEH2</accession>
<keyword evidence="1" id="KW-0560">Oxidoreductase</keyword>
<dbReference type="AlphaFoldDB" id="A0A7J6MEH2"/>
<dbReference type="EMBL" id="JABAHT010000022">
    <property type="protein sequence ID" value="KAF4669560.1"/>
    <property type="molecule type" value="Genomic_DNA"/>
</dbReference>
<dbReference type="Proteomes" id="UP000570595">
    <property type="component" value="Unassembled WGS sequence"/>
</dbReference>
<dbReference type="PANTHER" id="PTHR43333:SF1">
    <property type="entry name" value="D-ISOMER SPECIFIC 2-HYDROXYACID DEHYDROGENASE NAD-BINDING DOMAIN-CONTAINING PROTEIN"/>
    <property type="match status" value="1"/>
</dbReference>
<reference evidence="6 7" key="1">
    <citation type="submission" date="2020-04" db="EMBL/GenBank/DDBJ databases">
        <title>Perkinsus olseni comparative genomics.</title>
        <authorList>
            <person name="Bogema D.R."/>
        </authorList>
    </citation>
    <scope>NUCLEOTIDE SEQUENCE [LARGE SCALE GENOMIC DNA]</scope>
    <source>
        <strain evidence="6">ATCC PRA-179</strain>
    </source>
</reference>
<keyword evidence="4" id="KW-0472">Membrane</keyword>
<feature type="domain" description="D-isomer specific 2-hydroxyacid dehydrogenase NAD-binding" evidence="5">
    <location>
        <begin position="127"/>
        <end position="309"/>
    </location>
</feature>
<keyword evidence="2" id="KW-0520">NAD</keyword>
<keyword evidence="4" id="KW-1133">Transmembrane helix</keyword>
<dbReference type="SUPFAM" id="SSF51735">
    <property type="entry name" value="NAD(P)-binding Rossmann-fold domains"/>
    <property type="match status" value="1"/>
</dbReference>
<dbReference type="GO" id="GO:0016491">
    <property type="term" value="F:oxidoreductase activity"/>
    <property type="evidence" value="ECO:0007669"/>
    <property type="project" value="UniProtKB-KW"/>
</dbReference>
<proteinExistence type="predicted"/>
<dbReference type="Pfam" id="PF02826">
    <property type="entry name" value="2-Hacid_dh_C"/>
    <property type="match status" value="1"/>
</dbReference>
<dbReference type="InterPro" id="IPR006140">
    <property type="entry name" value="D-isomer_DH_NAD-bd"/>
</dbReference>
<evidence type="ECO:0000313" key="7">
    <source>
        <dbReference type="Proteomes" id="UP000570595"/>
    </source>
</evidence>
<protein>
    <recommendedName>
        <fullName evidence="5">D-isomer specific 2-hydroxyacid dehydrogenase NAD-binding domain-containing protein</fullName>
    </recommendedName>
</protein>
<evidence type="ECO:0000256" key="2">
    <source>
        <dbReference type="ARBA" id="ARBA00023027"/>
    </source>
</evidence>
<gene>
    <name evidence="6" type="ORF">FOZ61_003794</name>
</gene>
<evidence type="ECO:0000259" key="5">
    <source>
        <dbReference type="Pfam" id="PF02826"/>
    </source>
</evidence>
<feature type="region of interest" description="Disordered" evidence="3">
    <location>
        <begin position="511"/>
        <end position="531"/>
    </location>
</feature>
<comment type="caution">
    <text evidence="6">The sequence shown here is derived from an EMBL/GenBank/DDBJ whole genome shotgun (WGS) entry which is preliminary data.</text>
</comment>
<evidence type="ECO:0000313" key="6">
    <source>
        <dbReference type="EMBL" id="KAF4669560.1"/>
    </source>
</evidence>
<feature type="region of interest" description="Disordered" evidence="3">
    <location>
        <begin position="389"/>
        <end position="419"/>
    </location>
</feature>
<evidence type="ECO:0000256" key="4">
    <source>
        <dbReference type="SAM" id="Phobius"/>
    </source>
</evidence>
<name>A0A7J6MEH2_PEROL</name>
<feature type="compositionally biased region" description="Low complexity" evidence="3">
    <location>
        <begin position="407"/>
        <end position="416"/>
    </location>
</feature>
<feature type="transmembrane region" description="Helical" evidence="4">
    <location>
        <begin position="608"/>
        <end position="629"/>
    </location>
</feature>
<dbReference type="Gene3D" id="3.40.50.720">
    <property type="entry name" value="NAD(P)-binding Rossmann-like Domain"/>
    <property type="match status" value="2"/>
</dbReference>
<dbReference type="OrthoDB" id="415873at2759"/>
<dbReference type="GO" id="GO:0051287">
    <property type="term" value="F:NAD binding"/>
    <property type="evidence" value="ECO:0007669"/>
    <property type="project" value="InterPro"/>
</dbReference>
<dbReference type="InterPro" id="IPR036291">
    <property type="entry name" value="NAD(P)-bd_dom_sf"/>
</dbReference>
<organism evidence="6 7">
    <name type="scientific">Perkinsus olseni</name>
    <name type="common">Perkinsus atlanticus</name>
    <dbReference type="NCBI Taxonomy" id="32597"/>
    <lineage>
        <taxon>Eukaryota</taxon>
        <taxon>Sar</taxon>
        <taxon>Alveolata</taxon>
        <taxon>Perkinsozoa</taxon>
        <taxon>Perkinsea</taxon>
        <taxon>Perkinsida</taxon>
        <taxon>Perkinsidae</taxon>
        <taxon>Perkinsus</taxon>
    </lineage>
</organism>
<evidence type="ECO:0000256" key="3">
    <source>
        <dbReference type="SAM" id="MobiDB-lite"/>
    </source>
</evidence>
<sequence length="686" mass="74335">MVSSVSCDNVLVLVVQREDDMYEEEASEAFSRLGVSSVFGNTLEQFTAQLPQLPDDKKCMVLWAAGDSQLVASVLQHYGTDKLSWVHSLSAGVDNLVPALVSNHLADKVCLTNARGAFSKSLAEYSLMCMLHFNKKVPLLQRLQKDRTWRKIQMPVVRGKTVGFVGFGSIAQETAKVCRPLGMKILALRNRPDGPGSDLADEVLNAGVPEEKNKLFRESDFLVCSLPGTKNTQHFCGSHEFSLMRPSSVFISIGRGVCVDESSLYTALSTPHRGPAAAAMDVFESEPLKEDSKLWSLGPDKLLISSHCADFTEDYVTLTVDLFMKLVVEFSARKSPEDLPNQVRIAVLSDYACSSHSMSSKEDEVIHNEGEGMTPSVISSRSWTMIDNGAKSKHENDDDYTTLPLASSSSSRRSISNVDSIHEERQRRLALMLRERVLDSSNSEYDDWTATVRDLLQPDNSSHVVDCETAEDGRRTTSITGQSCHGEGSSIAGGNLSDLVTDESVSISSSSAAAASSSEKASSTDGGHTRSSLDDLVCTVLRDMGCAASSTGTVAMMDKDRTAAAAAVIVVSQISAAASVADINDVGGLPQSTSGVESLSALCRRHPIATALMGCVLVYHFGGIATGALKRRRMRMGPILMPNRRTCAKISFWMMKHIVDLISIGGSRRTPPPLPEFIRSIDIILH</sequence>
<dbReference type="PANTHER" id="PTHR43333">
    <property type="entry name" value="2-HACID_DH_C DOMAIN-CONTAINING PROTEIN"/>
    <property type="match status" value="1"/>
</dbReference>
<keyword evidence="4" id="KW-0812">Transmembrane</keyword>